<feature type="compositionally biased region" description="Basic and acidic residues" evidence="1">
    <location>
        <begin position="1"/>
        <end position="11"/>
    </location>
</feature>
<dbReference type="Proteomes" id="UP000053097">
    <property type="component" value="Unassembled WGS sequence"/>
</dbReference>
<evidence type="ECO:0000256" key="1">
    <source>
        <dbReference type="SAM" id="MobiDB-lite"/>
    </source>
</evidence>
<gene>
    <name evidence="2" type="ORF">X777_03584</name>
</gene>
<evidence type="ECO:0000313" key="3">
    <source>
        <dbReference type="Proteomes" id="UP000053097"/>
    </source>
</evidence>
<dbReference type="EMBL" id="KK107171">
    <property type="protein sequence ID" value="EZA56103.1"/>
    <property type="molecule type" value="Genomic_DNA"/>
</dbReference>
<feature type="compositionally biased region" description="Basic and acidic residues" evidence="1">
    <location>
        <begin position="19"/>
        <end position="52"/>
    </location>
</feature>
<sequence>MMLRDDRDDCRQPLNRARFGPDESERGSGHGRRDFNCDGKWRRAHNGEEKRSAPLIRHPASADNSHTTRRLFGTASVC</sequence>
<dbReference type="AlphaFoldDB" id="A0A026WJH4"/>
<proteinExistence type="predicted"/>
<evidence type="ECO:0000313" key="2">
    <source>
        <dbReference type="EMBL" id="EZA56103.1"/>
    </source>
</evidence>
<feature type="region of interest" description="Disordered" evidence="1">
    <location>
        <begin position="1"/>
        <end position="52"/>
    </location>
</feature>
<reference evidence="2 3" key="1">
    <citation type="journal article" date="2014" name="Curr. Biol.">
        <title>The genome of the clonal raider ant Cerapachys biroi.</title>
        <authorList>
            <person name="Oxley P.R."/>
            <person name="Ji L."/>
            <person name="Fetter-Pruneda I."/>
            <person name="McKenzie S.K."/>
            <person name="Li C."/>
            <person name="Hu H."/>
            <person name="Zhang G."/>
            <person name="Kronauer D.J."/>
        </authorList>
    </citation>
    <scope>NUCLEOTIDE SEQUENCE [LARGE SCALE GENOMIC DNA]</scope>
</reference>
<name>A0A026WJH4_OOCBI</name>
<keyword evidence="3" id="KW-1185">Reference proteome</keyword>
<accession>A0A026WJH4</accession>
<protein>
    <submittedName>
        <fullName evidence="2">Uncharacterized protein</fullName>
    </submittedName>
</protein>
<organism evidence="2 3">
    <name type="scientific">Ooceraea biroi</name>
    <name type="common">Clonal raider ant</name>
    <name type="synonym">Cerapachys biroi</name>
    <dbReference type="NCBI Taxonomy" id="2015173"/>
    <lineage>
        <taxon>Eukaryota</taxon>
        <taxon>Metazoa</taxon>
        <taxon>Ecdysozoa</taxon>
        <taxon>Arthropoda</taxon>
        <taxon>Hexapoda</taxon>
        <taxon>Insecta</taxon>
        <taxon>Pterygota</taxon>
        <taxon>Neoptera</taxon>
        <taxon>Endopterygota</taxon>
        <taxon>Hymenoptera</taxon>
        <taxon>Apocrita</taxon>
        <taxon>Aculeata</taxon>
        <taxon>Formicoidea</taxon>
        <taxon>Formicidae</taxon>
        <taxon>Dorylinae</taxon>
        <taxon>Ooceraea</taxon>
    </lineage>
</organism>